<sequence>MPIGLSTPTQPAHHSMYWSSRKPAAATTTTASGPWGFSSNIADLSASQLGRRGRKLGRYMHAAIQRENDAVQLKRVQYGSRAKVSITADSKAHVQYVHCAQVLPASIDEVLRLFWTPQWTSSDALWHAVFADDTAYVRSVAQSDASCAEPDAEASSSSSSSSTTISTPTAHHAHATETLAAGLHRLRYEESARTARFVTKSKPKMKELLYLEHFARLDDGSYIWLVKSIDDPDALVLTPLVRRLQNLMMACHIQAVGDRTRLSFLGGYCFVDGLQDAAKRFLLRAADAWEHIPRLVVGTRLADYLVEPALHEAGDSSVQDGCRVCLTGFSVFLPAVVCRLCDHDVCASCSVLETTRQTPIALRVCATCVDAIKVWSPIRHRRRPAQILSSPVARRRACSSAQLHALSSDLELAILLQIMAAITVKAIACSSASVHLATRDGVRLVAIIGPAPGDALVARAIDAGGSIVDDVLDDMTLSLPLPADVRFYRGQAIYLSNGVCIGAVSVADAAPRRLDAPGVEHFEAFAETAARLIRAWPSMIVTKQRSSCR</sequence>
<dbReference type="GeneID" id="19940921"/>
<dbReference type="Gene3D" id="3.30.40.10">
    <property type="entry name" value="Zinc/RING finger domain, C3HC4 (zinc finger)"/>
    <property type="match status" value="1"/>
</dbReference>
<dbReference type="PANTHER" id="PTHR43102">
    <property type="entry name" value="SLR1143 PROTEIN"/>
    <property type="match status" value="1"/>
</dbReference>
<evidence type="ECO:0000313" key="2">
    <source>
        <dbReference type="EMBL" id="EQC42459.1"/>
    </source>
</evidence>
<organism evidence="2 3">
    <name type="scientific">Saprolegnia diclina (strain VS20)</name>
    <dbReference type="NCBI Taxonomy" id="1156394"/>
    <lineage>
        <taxon>Eukaryota</taxon>
        <taxon>Sar</taxon>
        <taxon>Stramenopiles</taxon>
        <taxon>Oomycota</taxon>
        <taxon>Saprolegniomycetes</taxon>
        <taxon>Saprolegniales</taxon>
        <taxon>Saprolegniaceae</taxon>
        <taxon>Saprolegnia</taxon>
    </lineage>
</organism>
<accession>T0QW91</accession>
<dbReference type="CDD" id="cd15745">
    <property type="entry name" value="FYVE_RUFY4"/>
    <property type="match status" value="1"/>
</dbReference>
<dbReference type="InterPro" id="IPR013083">
    <property type="entry name" value="Znf_RING/FYVE/PHD"/>
</dbReference>
<dbReference type="OMA" id="DHDVCAS"/>
<feature type="compositionally biased region" description="Polar residues" evidence="1">
    <location>
        <begin position="1"/>
        <end position="12"/>
    </location>
</feature>
<dbReference type="PANTHER" id="PTHR43102:SF2">
    <property type="entry name" value="GAF DOMAIN-CONTAINING PROTEIN"/>
    <property type="match status" value="1"/>
</dbReference>
<name>T0QW91_SAPDV</name>
<dbReference type="SUPFAM" id="SSF57903">
    <property type="entry name" value="FYVE/PHD zinc finger"/>
    <property type="match status" value="1"/>
</dbReference>
<evidence type="ECO:0000256" key="1">
    <source>
        <dbReference type="SAM" id="MobiDB-lite"/>
    </source>
</evidence>
<dbReference type="EMBL" id="JH767132">
    <property type="protein sequence ID" value="EQC42459.1"/>
    <property type="molecule type" value="Genomic_DNA"/>
</dbReference>
<dbReference type="AlphaFoldDB" id="T0QW91"/>
<keyword evidence="3" id="KW-1185">Reference proteome</keyword>
<evidence type="ECO:0008006" key="4">
    <source>
        <dbReference type="Google" id="ProtNLM"/>
    </source>
</evidence>
<dbReference type="Proteomes" id="UP000030762">
    <property type="component" value="Unassembled WGS sequence"/>
</dbReference>
<protein>
    <recommendedName>
        <fullName evidence="4">FYVE-type domain-containing protein</fullName>
    </recommendedName>
</protein>
<dbReference type="InterPro" id="IPR011011">
    <property type="entry name" value="Znf_FYVE_PHD"/>
</dbReference>
<evidence type="ECO:0000313" key="3">
    <source>
        <dbReference type="Proteomes" id="UP000030762"/>
    </source>
</evidence>
<gene>
    <name evidence="2" type="ORF">SDRG_00194</name>
</gene>
<feature type="region of interest" description="Disordered" evidence="1">
    <location>
        <begin position="148"/>
        <end position="171"/>
    </location>
</feature>
<dbReference type="VEuPathDB" id="FungiDB:SDRG_00194"/>
<dbReference type="SUPFAM" id="SSF55781">
    <property type="entry name" value="GAF domain-like"/>
    <property type="match status" value="1"/>
</dbReference>
<dbReference type="OrthoDB" id="73779at2759"/>
<reference evidence="2 3" key="1">
    <citation type="submission" date="2012-04" db="EMBL/GenBank/DDBJ databases">
        <title>The Genome Sequence of Saprolegnia declina VS20.</title>
        <authorList>
            <consortium name="The Broad Institute Genome Sequencing Platform"/>
            <person name="Russ C."/>
            <person name="Nusbaum C."/>
            <person name="Tyler B."/>
            <person name="van West P."/>
            <person name="Dieguez-Uribeondo J."/>
            <person name="de Bruijn I."/>
            <person name="Tripathy S."/>
            <person name="Jiang R."/>
            <person name="Young S.K."/>
            <person name="Zeng Q."/>
            <person name="Gargeya S."/>
            <person name="Fitzgerald M."/>
            <person name="Haas B."/>
            <person name="Abouelleil A."/>
            <person name="Alvarado L."/>
            <person name="Arachchi H.M."/>
            <person name="Berlin A."/>
            <person name="Chapman S.B."/>
            <person name="Goldberg J."/>
            <person name="Griggs A."/>
            <person name="Gujja S."/>
            <person name="Hansen M."/>
            <person name="Howarth C."/>
            <person name="Imamovic A."/>
            <person name="Larimer J."/>
            <person name="McCowen C."/>
            <person name="Montmayeur A."/>
            <person name="Murphy C."/>
            <person name="Neiman D."/>
            <person name="Pearson M."/>
            <person name="Priest M."/>
            <person name="Roberts A."/>
            <person name="Saif S."/>
            <person name="Shea T."/>
            <person name="Sisk P."/>
            <person name="Sykes S."/>
            <person name="Wortman J."/>
            <person name="Nusbaum C."/>
            <person name="Birren B."/>
        </authorList>
    </citation>
    <scope>NUCLEOTIDE SEQUENCE [LARGE SCALE GENOMIC DNA]</scope>
    <source>
        <strain evidence="2 3">VS20</strain>
    </source>
</reference>
<dbReference type="RefSeq" id="XP_008603882.1">
    <property type="nucleotide sequence ID" value="XM_008605660.1"/>
</dbReference>
<proteinExistence type="predicted"/>
<dbReference type="InParanoid" id="T0QW91"/>
<feature type="region of interest" description="Disordered" evidence="1">
    <location>
        <begin position="1"/>
        <end position="20"/>
    </location>
</feature>